<keyword evidence="9 12" id="KW-0472">Membrane</keyword>
<evidence type="ECO:0000256" key="8">
    <source>
        <dbReference type="ARBA" id="ARBA00023065"/>
    </source>
</evidence>
<keyword evidence="5 12" id="KW-0812">Transmembrane</keyword>
<keyword evidence="8" id="KW-0406">Ion transport</keyword>
<feature type="transmembrane region" description="Helical" evidence="12">
    <location>
        <begin position="6"/>
        <end position="21"/>
    </location>
</feature>
<keyword evidence="7" id="KW-0915">Sodium</keyword>
<feature type="transmembrane region" description="Helical" evidence="12">
    <location>
        <begin position="54"/>
        <end position="71"/>
    </location>
</feature>
<dbReference type="RefSeq" id="WP_172622864.1">
    <property type="nucleotide sequence ID" value="NZ_LR699120.1"/>
</dbReference>
<feature type="transmembrane region" description="Helical" evidence="12">
    <location>
        <begin position="341"/>
        <end position="367"/>
    </location>
</feature>
<keyword evidence="10" id="KW-0739">Sodium transport</keyword>
<comment type="subcellular location">
    <subcellularLocation>
        <location evidence="1">Cell membrane</location>
        <topology evidence="1">Multi-pass membrane protein</topology>
    </subcellularLocation>
</comment>
<feature type="transmembrane region" description="Helical" evidence="12">
    <location>
        <begin position="83"/>
        <end position="106"/>
    </location>
</feature>
<dbReference type="AlphaFoldDB" id="A0A5E4PKI9"/>
<dbReference type="EMBL" id="LR699120">
    <property type="protein sequence ID" value="VVC77058.1"/>
    <property type="molecule type" value="Genomic_DNA"/>
</dbReference>
<evidence type="ECO:0000256" key="11">
    <source>
        <dbReference type="SAM" id="Coils"/>
    </source>
</evidence>
<organism evidence="14 15">
    <name type="scientific">Aquicella siphonis</name>
    <dbReference type="NCBI Taxonomy" id="254247"/>
    <lineage>
        <taxon>Bacteria</taxon>
        <taxon>Pseudomonadati</taxon>
        <taxon>Pseudomonadota</taxon>
        <taxon>Gammaproteobacteria</taxon>
        <taxon>Legionellales</taxon>
        <taxon>Coxiellaceae</taxon>
        <taxon>Aquicella</taxon>
    </lineage>
</organism>
<dbReference type="PANTHER" id="PTHR10110">
    <property type="entry name" value="SODIUM/HYDROGEN EXCHANGER"/>
    <property type="match status" value="1"/>
</dbReference>
<evidence type="ECO:0000256" key="12">
    <source>
        <dbReference type="SAM" id="Phobius"/>
    </source>
</evidence>
<dbReference type="KEGG" id="asip:AQUSIP_23850"/>
<evidence type="ECO:0000256" key="4">
    <source>
        <dbReference type="ARBA" id="ARBA00022475"/>
    </source>
</evidence>
<dbReference type="InterPro" id="IPR006153">
    <property type="entry name" value="Cation/H_exchanger_TM"/>
</dbReference>
<feature type="transmembrane region" description="Helical" evidence="12">
    <location>
        <begin position="268"/>
        <end position="288"/>
    </location>
</feature>
<accession>A0A5E4PKI9</accession>
<dbReference type="GO" id="GO:0015386">
    <property type="term" value="F:potassium:proton antiporter activity"/>
    <property type="evidence" value="ECO:0007669"/>
    <property type="project" value="TreeGrafter"/>
</dbReference>
<feature type="coiled-coil region" evidence="11">
    <location>
        <begin position="438"/>
        <end position="472"/>
    </location>
</feature>
<feature type="domain" description="Cation/H+ exchanger transmembrane" evidence="13">
    <location>
        <begin position="14"/>
        <end position="404"/>
    </location>
</feature>
<keyword evidence="4" id="KW-1003">Cell membrane</keyword>
<evidence type="ECO:0000256" key="6">
    <source>
        <dbReference type="ARBA" id="ARBA00022989"/>
    </source>
</evidence>
<evidence type="ECO:0000256" key="2">
    <source>
        <dbReference type="ARBA" id="ARBA00022448"/>
    </source>
</evidence>
<evidence type="ECO:0000256" key="10">
    <source>
        <dbReference type="ARBA" id="ARBA00023201"/>
    </source>
</evidence>
<evidence type="ECO:0000256" key="9">
    <source>
        <dbReference type="ARBA" id="ARBA00023136"/>
    </source>
</evidence>
<evidence type="ECO:0000256" key="7">
    <source>
        <dbReference type="ARBA" id="ARBA00023053"/>
    </source>
</evidence>
<feature type="transmembrane region" description="Helical" evidence="12">
    <location>
        <begin position="222"/>
        <end position="248"/>
    </location>
</feature>
<evidence type="ECO:0000313" key="14">
    <source>
        <dbReference type="EMBL" id="VVC77058.1"/>
    </source>
</evidence>
<protein>
    <submittedName>
        <fullName evidence="14">Sodium, potassium, lithium and rubidium/H(+) antiporter</fullName>
    </submittedName>
</protein>
<evidence type="ECO:0000256" key="5">
    <source>
        <dbReference type="ARBA" id="ARBA00022692"/>
    </source>
</evidence>
<dbReference type="Pfam" id="PF00999">
    <property type="entry name" value="Na_H_Exchanger"/>
    <property type="match status" value="1"/>
</dbReference>
<keyword evidence="11" id="KW-0175">Coiled coil</keyword>
<feature type="transmembrane region" description="Helical" evidence="12">
    <location>
        <begin position="28"/>
        <end position="48"/>
    </location>
</feature>
<evidence type="ECO:0000259" key="13">
    <source>
        <dbReference type="Pfam" id="PF00999"/>
    </source>
</evidence>
<gene>
    <name evidence="14" type="primary">nhaK</name>
    <name evidence="14" type="ORF">AQUSIP_23850</name>
</gene>
<sequence>MGQYVVYMWLLGVIVIVGMAAKKTPAPAPLILVITGMVLSFAPHFSDIRLHPDIVMNIFLPLLVYEASVYLSWPDIKQNLQPIILLSIGHVVFITILVAIAAHALIPGLSWPLALVLGSVISPPDDVAIISIAEKIQIPQKIVTILSGEGLLNDATALIIFRFSLAAALTNEFSAVDAISDFFTVIALESLYGIVLGNILGKIKLQLLDPKIHVLLSILSPFLAYLPAVKLGGCGVIATVVTGFVVSHHYQERFSPEVRLLSRAIWETLGYGLSSVLFLLVGLHFQITLDKIALIPFKQLWLYATVITLIVILGRFAWVFPTTYLPRLLFPSLVKNNLPPWQFPFIVSWSGMRGGISLAAALSVPYLATHIGDTDLRYLIIFLVFCVITATLLLQGISLPWLLEIIGASHIRSREKGDEHLCEFIARSEMTNAVLRWLTDYKAQLKEDRNTLHEVNLQLLEYRALKKRLEEIIHHDDADYHLRKTSKYNAAMFVFAQIIEVERTALIQLWRDGKVTFKIKNKLLEQLDLRSKRYAQSV</sequence>
<feature type="transmembrane region" description="Helical" evidence="12">
    <location>
        <begin position="300"/>
        <end position="321"/>
    </location>
</feature>
<keyword evidence="6 12" id="KW-1133">Transmembrane helix</keyword>
<proteinExistence type="predicted"/>
<dbReference type="InterPro" id="IPR018422">
    <property type="entry name" value="Cation/H_exchanger_CPA1"/>
</dbReference>
<dbReference type="Proteomes" id="UP000324194">
    <property type="component" value="Chromosome 2"/>
</dbReference>
<keyword evidence="2" id="KW-0813">Transport</keyword>
<dbReference type="GO" id="GO:0015385">
    <property type="term" value="F:sodium:proton antiporter activity"/>
    <property type="evidence" value="ECO:0007669"/>
    <property type="project" value="InterPro"/>
</dbReference>
<name>A0A5E4PKI9_9COXI</name>
<dbReference type="Gene3D" id="6.10.140.1330">
    <property type="match status" value="1"/>
</dbReference>
<keyword evidence="3" id="KW-0050">Antiport</keyword>
<dbReference type="GO" id="GO:0051453">
    <property type="term" value="P:regulation of intracellular pH"/>
    <property type="evidence" value="ECO:0007669"/>
    <property type="project" value="TreeGrafter"/>
</dbReference>
<dbReference type="GO" id="GO:0005886">
    <property type="term" value="C:plasma membrane"/>
    <property type="evidence" value="ECO:0007669"/>
    <property type="project" value="UniProtKB-SubCell"/>
</dbReference>
<evidence type="ECO:0000256" key="3">
    <source>
        <dbReference type="ARBA" id="ARBA00022449"/>
    </source>
</evidence>
<dbReference type="PANTHER" id="PTHR10110:SF86">
    <property type="entry name" value="SODIUM_HYDROGEN EXCHANGER 7"/>
    <property type="match status" value="1"/>
</dbReference>
<dbReference type="GO" id="GO:0098719">
    <property type="term" value="P:sodium ion import across plasma membrane"/>
    <property type="evidence" value="ECO:0007669"/>
    <property type="project" value="TreeGrafter"/>
</dbReference>
<evidence type="ECO:0000313" key="15">
    <source>
        <dbReference type="Proteomes" id="UP000324194"/>
    </source>
</evidence>
<feature type="transmembrane region" description="Helical" evidence="12">
    <location>
        <begin position="182"/>
        <end position="201"/>
    </location>
</feature>
<reference evidence="14 15" key="1">
    <citation type="submission" date="2019-08" db="EMBL/GenBank/DDBJ databases">
        <authorList>
            <person name="Guy L."/>
        </authorList>
    </citation>
    <scope>NUCLEOTIDE SEQUENCE [LARGE SCALE GENOMIC DNA]</scope>
    <source>
        <strain evidence="14 15">SGT-108</strain>
    </source>
</reference>
<feature type="transmembrane region" description="Helical" evidence="12">
    <location>
        <begin position="379"/>
        <end position="403"/>
    </location>
</feature>
<evidence type="ECO:0000256" key="1">
    <source>
        <dbReference type="ARBA" id="ARBA00004651"/>
    </source>
</evidence>
<keyword evidence="15" id="KW-1185">Reference proteome</keyword>